<reference evidence="3" key="1">
    <citation type="journal article" date="2021" name="Antonie Van Leeuwenhoek">
        <title>Draft genome and description of Waterburya agarophytonicola gen. nov. sp. nov. (Pleurocapsales, Cyanobacteria): a seaweed symbiont.</title>
        <authorList>
            <person name="Bonthond G."/>
            <person name="Shalygin S."/>
            <person name="Bayer T."/>
            <person name="Weinberger F."/>
        </authorList>
    </citation>
    <scope>NUCLEOTIDE SEQUENCE</scope>
    <source>
        <strain evidence="3">KI4</strain>
    </source>
</reference>
<dbReference type="Proteomes" id="UP000729733">
    <property type="component" value="Unassembled WGS sequence"/>
</dbReference>
<dbReference type="EMBL" id="JADWDC010000054">
    <property type="protein sequence ID" value="MCC0178768.1"/>
    <property type="molecule type" value="Genomic_DNA"/>
</dbReference>
<evidence type="ECO:0000259" key="2">
    <source>
        <dbReference type="PROSITE" id="PS50006"/>
    </source>
</evidence>
<dbReference type="InterPro" id="IPR008984">
    <property type="entry name" value="SMAD_FHA_dom_sf"/>
</dbReference>
<evidence type="ECO:0000256" key="1">
    <source>
        <dbReference type="SAM" id="MobiDB-lite"/>
    </source>
</evidence>
<keyword evidence="4" id="KW-1185">Reference proteome</keyword>
<gene>
    <name evidence="3" type="ORF">I4641_17495</name>
</gene>
<comment type="caution">
    <text evidence="3">The sequence shown here is derived from an EMBL/GenBank/DDBJ whole genome shotgun (WGS) entry which is preliminary data.</text>
</comment>
<proteinExistence type="predicted"/>
<dbReference type="Gene3D" id="2.60.200.20">
    <property type="match status" value="1"/>
</dbReference>
<dbReference type="PROSITE" id="PS50006">
    <property type="entry name" value="FHA_DOMAIN"/>
    <property type="match status" value="1"/>
</dbReference>
<feature type="domain" description="FHA" evidence="2">
    <location>
        <begin position="26"/>
        <end position="75"/>
    </location>
</feature>
<dbReference type="SMART" id="SM00240">
    <property type="entry name" value="FHA"/>
    <property type="match status" value="1"/>
</dbReference>
<feature type="region of interest" description="Disordered" evidence="1">
    <location>
        <begin position="102"/>
        <end position="130"/>
    </location>
</feature>
<accession>A0A964FKH4</accession>
<name>A0A964FKH4_9CYAN</name>
<dbReference type="Pfam" id="PF00498">
    <property type="entry name" value="FHA"/>
    <property type="match status" value="1"/>
</dbReference>
<organism evidence="3 4">
    <name type="scientific">Waterburya agarophytonicola KI4</name>
    <dbReference type="NCBI Taxonomy" id="2874699"/>
    <lineage>
        <taxon>Bacteria</taxon>
        <taxon>Bacillati</taxon>
        <taxon>Cyanobacteriota</taxon>
        <taxon>Cyanophyceae</taxon>
        <taxon>Pleurocapsales</taxon>
        <taxon>Hyellaceae</taxon>
        <taxon>Waterburya</taxon>
        <taxon>Waterburya agarophytonicola</taxon>
    </lineage>
</organism>
<protein>
    <submittedName>
        <fullName evidence="3">FHA domain-containing protein</fullName>
    </submittedName>
</protein>
<dbReference type="AlphaFoldDB" id="A0A964FKH4"/>
<evidence type="ECO:0000313" key="3">
    <source>
        <dbReference type="EMBL" id="MCC0178768.1"/>
    </source>
</evidence>
<dbReference type="RefSeq" id="WP_229641869.1">
    <property type="nucleotide sequence ID" value="NZ_JADWDC010000054.1"/>
</dbReference>
<evidence type="ECO:0000313" key="4">
    <source>
        <dbReference type="Proteomes" id="UP000729733"/>
    </source>
</evidence>
<sequence>MITLTLLHPLQPVEIQSWTFRDETNIKIGRATNNEVVLYSAVVSRHHVEIRKSGENDWEVVNVGSNGTYIDDKRIEQTKAVNGMIFRLASSGPKILIKIETESDAEQLNSSEEQSRIRRQPKGAKDTLIS</sequence>
<dbReference type="SUPFAM" id="SSF49879">
    <property type="entry name" value="SMAD/FHA domain"/>
    <property type="match status" value="1"/>
</dbReference>
<dbReference type="InterPro" id="IPR000253">
    <property type="entry name" value="FHA_dom"/>
</dbReference>